<dbReference type="EMBL" id="BOMG01000079">
    <property type="protein sequence ID" value="GID57967.1"/>
    <property type="molecule type" value="Genomic_DNA"/>
</dbReference>
<dbReference type="Proteomes" id="UP000612282">
    <property type="component" value="Unassembled WGS sequence"/>
</dbReference>
<reference evidence="1 2" key="1">
    <citation type="submission" date="2021-01" db="EMBL/GenBank/DDBJ databases">
        <title>Whole genome shotgun sequence of Actinoplanes couchii NBRC 106145.</title>
        <authorList>
            <person name="Komaki H."/>
            <person name="Tamura T."/>
        </authorList>
    </citation>
    <scope>NUCLEOTIDE SEQUENCE [LARGE SCALE GENOMIC DNA]</scope>
    <source>
        <strain evidence="1 2">NBRC 106145</strain>
    </source>
</reference>
<protein>
    <recommendedName>
        <fullName evidence="3">SMI1/KNR4 family protein</fullName>
    </recommendedName>
</protein>
<evidence type="ECO:0000313" key="2">
    <source>
        <dbReference type="Proteomes" id="UP000612282"/>
    </source>
</evidence>
<accession>A0ABQ3XHI6</accession>
<evidence type="ECO:0000313" key="1">
    <source>
        <dbReference type="EMBL" id="GID57967.1"/>
    </source>
</evidence>
<dbReference type="PANTHER" id="PTHR32011:SF2">
    <property type="entry name" value="OS08G0472400 PROTEIN"/>
    <property type="match status" value="1"/>
</dbReference>
<dbReference type="PANTHER" id="PTHR32011">
    <property type="entry name" value="OS08G0472400 PROTEIN"/>
    <property type="match status" value="1"/>
</dbReference>
<keyword evidence="2" id="KW-1185">Reference proteome</keyword>
<sequence length="196" mass="21555">MLWLAWSVAMSEITGAALGAEAGLRLARRMPVQAGLAPSELERVEESFGVEFSDDHRAFLEVCLPVGGRGWPDWRDGDPAVLRAQIGRPVDGVLFDVEHNRFWYRAWGSRPESTAAALEAAGDHLARVPVMVPVYGHRFLPGGRGTSGHPVLSVHQTDVIVYGANLLDYLHREFGTEPMTAVDPEVTVAFWNYFTG</sequence>
<comment type="caution">
    <text evidence="1">The sequence shown here is derived from an EMBL/GenBank/DDBJ whole genome shotgun (WGS) entry which is preliminary data.</text>
</comment>
<gene>
    <name evidence="1" type="ORF">Aco03nite_063710</name>
</gene>
<name>A0ABQ3XHI6_9ACTN</name>
<proteinExistence type="predicted"/>
<evidence type="ECO:0008006" key="3">
    <source>
        <dbReference type="Google" id="ProtNLM"/>
    </source>
</evidence>
<organism evidence="1 2">
    <name type="scientific">Actinoplanes couchii</name>
    <dbReference type="NCBI Taxonomy" id="403638"/>
    <lineage>
        <taxon>Bacteria</taxon>
        <taxon>Bacillati</taxon>
        <taxon>Actinomycetota</taxon>
        <taxon>Actinomycetes</taxon>
        <taxon>Micromonosporales</taxon>
        <taxon>Micromonosporaceae</taxon>
        <taxon>Actinoplanes</taxon>
    </lineage>
</organism>